<evidence type="ECO:0000256" key="1">
    <source>
        <dbReference type="SAM" id="MobiDB-lite"/>
    </source>
</evidence>
<feature type="region of interest" description="Disordered" evidence="1">
    <location>
        <begin position="167"/>
        <end position="194"/>
    </location>
</feature>
<protein>
    <submittedName>
        <fullName evidence="2">Uncharacterized protein</fullName>
    </submittedName>
</protein>
<comment type="caution">
    <text evidence="2">The sequence shown here is derived from an EMBL/GenBank/DDBJ whole genome shotgun (WGS) entry which is preliminary data.</text>
</comment>
<keyword evidence="3" id="KW-1185">Reference proteome</keyword>
<dbReference type="Proteomes" id="UP001153076">
    <property type="component" value="Unassembled WGS sequence"/>
</dbReference>
<name>A0A9Q1KMT0_9CARY</name>
<sequence length="194" mass="21545">MKQHKTQFFTAITKTESENRHKQNRGTGATRQALRRPCTLRAGLSFQGIGGLVLSSFTLRRRRDKLHLLGIATLRSSPLVHVHKAQVGLKIPVIQKFAYKGHLSGLADSPAPWPRLHQPRPSPVDAVAPSFRFRGPLDLRAASHSVSNIEKRVPPAASTLQWPLPLWRRHQPCPSPPRRPLGGPKPQGPPSPRI</sequence>
<evidence type="ECO:0000313" key="3">
    <source>
        <dbReference type="Proteomes" id="UP001153076"/>
    </source>
</evidence>
<proteinExistence type="predicted"/>
<gene>
    <name evidence="2" type="ORF">Cgig2_009054</name>
</gene>
<reference evidence="2" key="1">
    <citation type="submission" date="2022-04" db="EMBL/GenBank/DDBJ databases">
        <title>Carnegiea gigantea Genome sequencing and assembly v2.</title>
        <authorList>
            <person name="Copetti D."/>
            <person name="Sanderson M.J."/>
            <person name="Burquez A."/>
            <person name="Wojciechowski M.F."/>
        </authorList>
    </citation>
    <scope>NUCLEOTIDE SEQUENCE</scope>
    <source>
        <strain evidence="2">SGP5-SGP5p</strain>
        <tissue evidence="2">Aerial part</tissue>
    </source>
</reference>
<feature type="compositionally biased region" description="Polar residues" evidence="1">
    <location>
        <begin position="1"/>
        <end position="14"/>
    </location>
</feature>
<evidence type="ECO:0000313" key="2">
    <source>
        <dbReference type="EMBL" id="KAJ8445653.1"/>
    </source>
</evidence>
<dbReference type="AlphaFoldDB" id="A0A9Q1KMT0"/>
<feature type="region of interest" description="Disordered" evidence="1">
    <location>
        <begin position="1"/>
        <end position="32"/>
    </location>
</feature>
<accession>A0A9Q1KMT0</accession>
<organism evidence="2 3">
    <name type="scientific">Carnegiea gigantea</name>
    <dbReference type="NCBI Taxonomy" id="171969"/>
    <lineage>
        <taxon>Eukaryota</taxon>
        <taxon>Viridiplantae</taxon>
        <taxon>Streptophyta</taxon>
        <taxon>Embryophyta</taxon>
        <taxon>Tracheophyta</taxon>
        <taxon>Spermatophyta</taxon>
        <taxon>Magnoliopsida</taxon>
        <taxon>eudicotyledons</taxon>
        <taxon>Gunneridae</taxon>
        <taxon>Pentapetalae</taxon>
        <taxon>Caryophyllales</taxon>
        <taxon>Cactineae</taxon>
        <taxon>Cactaceae</taxon>
        <taxon>Cactoideae</taxon>
        <taxon>Echinocereeae</taxon>
        <taxon>Carnegiea</taxon>
    </lineage>
</organism>
<dbReference type="EMBL" id="JAKOGI010000074">
    <property type="protein sequence ID" value="KAJ8445653.1"/>
    <property type="molecule type" value="Genomic_DNA"/>
</dbReference>